<feature type="signal peptide" evidence="3">
    <location>
        <begin position="1"/>
        <end position="26"/>
    </location>
</feature>
<feature type="domain" description="Sulfatase N-terminal" evidence="4">
    <location>
        <begin position="33"/>
        <end position="455"/>
    </location>
</feature>
<evidence type="ECO:0000256" key="3">
    <source>
        <dbReference type="SAM" id="SignalP"/>
    </source>
</evidence>
<reference evidence="5 6" key="1">
    <citation type="submission" date="2022-01" db="EMBL/GenBank/DDBJ databases">
        <title>Paraglaciecola sp. G1-23.</title>
        <authorList>
            <person name="Jin M.S."/>
            <person name="Han D.M."/>
            <person name="Kim H.M."/>
            <person name="Jeon C.O."/>
        </authorList>
    </citation>
    <scope>NUCLEOTIDE SEQUENCE [LARGE SCALE GENOMIC DNA]</scope>
    <source>
        <strain evidence="5 6">G1-23</strain>
    </source>
</reference>
<dbReference type="Pfam" id="PF00884">
    <property type="entry name" value="Sulfatase"/>
    <property type="match status" value="1"/>
</dbReference>
<comment type="caution">
    <text evidence="5">The sequence shown here is derived from an EMBL/GenBank/DDBJ whole genome shotgun (WGS) entry which is preliminary data.</text>
</comment>
<evidence type="ECO:0000256" key="2">
    <source>
        <dbReference type="ARBA" id="ARBA00022801"/>
    </source>
</evidence>
<dbReference type="EMBL" id="JAKGAS010000001">
    <property type="protein sequence ID" value="MCF2947097.1"/>
    <property type="molecule type" value="Genomic_DNA"/>
</dbReference>
<dbReference type="PANTHER" id="PTHR45953:SF1">
    <property type="entry name" value="IDURONATE 2-SULFATASE"/>
    <property type="match status" value="1"/>
</dbReference>
<feature type="chain" id="PRO_5047095886" evidence="3">
    <location>
        <begin position="27"/>
        <end position="615"/>
    </location>
</feature>
<protein>
    <submittedName>
        <fullName evidence="5">Sulfatase-like hydrolase/transferase</fullName>
    </submittedName>
</protein>
<name>A0ABS9D2E9_9ALTE</name>
<keyword evidence="1" id="KW-0479">Metal-binding</keyword>
<dbReference type="InterPro" id="IPR017850">
    <property type="entry name" value="Alkaline_phosphatase_core_sf"/>
</dbReference>
<evidence type="ECO:0000313" key="6">
    <source>
        <dbReference type="Proteomes" id="UP001521137"/>
    </source>
</evidence>
<accession>A0ABS9D2E9</accession>
<evidence type="ECO:0000313" key="5">
    <source>
        <dbReference type="EMBL" id="MCF2947097.1"/>
    </source>
</evidence>
<proteinExistence type="predicted"/>
<keyword evidence="3" id="KW-0732">Signal</keyword>
<dbReference type="InterPro" id="IPR000917">
    <property type="entry name" value="Sulfatase_N"/>
</dbReference>
<sequence>MKIKIKLKLTILSILLTYSFTNSLFAKSTEQQPNILWIVTDDQRADSIAVFNHATTGNSESALGFVASPNIDALAKSGVMFTHAYNNSPACAPSRDSMLMGLYPHHSGRYGFEQTHNEHDLATKPIPQILRENGYQTVNIGKSGYRVYEWQNKPSWSSMNYYDLEVSYKNDLNKNGLTDFYKETVKTKGKTNIRELYYFSDNKIEQSWLVKQNVPTKPSQSIDQKLDILRAYSRKNSDMILGGVSPKPAGETLDGHIVKTFQQYLANPNVSYQTNFKRTLNGPNNSQPLMVNLGFHLPHTPVLPPKSFRDKFKDIEYKIPNYSPKEREKLPPQLRKLSEVMDMSGLSEKDKQQAIADYYAFCAYGDALIGEAIDSFKQYSNKNNQEYVIVLTVGDHGWQLGEQGIEAKFSPWNTSNQGILIVAESSPKAFPPNTVYSNFVEYVDIAPTLYGAAQIKPENIDTPLDGYNLADVLIDSDKKRDYVLGEINHVVGPRAFIRSKSFAFSMRTRPKNSKPGQGFEPGEDIKWAYTTSAKNVEMALYDLNCDPNEQNNIAYDPAYQDLAAFFRKKLADIVLGDERVEVDWKKPNSYKLTSFAKGADNKQLKGLPNITKCSV</sequence>
<keyword evidence="2" id="KW-0378">Hydrolase</keyword>
<dbReference type="CDD" id="cd16153">
    <property type="entry name" value="sulfatase_like"/>
    <property type="match status" value="1"/>
</dbReference>
<evidence type="ECO:0000256" key="1">
    <source>
        <dbReference type="ARBA" id="ARBA00022723"/>
    </source>
</evidence>
<dbReference type="RefSeq" id="WP_235310609.1">
    <property type="nucleotide sequence ID" value="NZ_JAKGAS010000001.1"/>
</dbReference>
<dbReference type="Gene3D" id="3.40.720.10">
    <property type="entry name" value="Alkaline Phosphatase, subunit A"/>
    <property type="match status" value="1"/>
</dbReference>
<dbReference type="PANTHER" id="PTHR45953">
    <property type="entry name" value="IDURONATE 2-SULFATASE"/>
    <property type="match status" value="1"/>
</dbReference>
<dbReference type="SUPFAM" id="SSF53649">
    <property type="entry name" value="Alkaline phosphatase-like"/>
    <property type="match status" value="1"/>
</dbReference>
<dbReference type="Proteomes" id="UP001521137">
    <property type="component" value="Unassembled WGS sequence"/>
</dbReference>
<organism evidence="5 6">
    <name type="scientific">Paraglaciecola algarum</name>
    <dbReference type="NCBI Taxonomy" id="3050085"/>
    <lineage>
        <taxon>Bacteria</taxon>
        <taxon>Pseudomonadati</taxon>
        <taxon>Pseudomonadota</taxon>
        <taxon>Gammaproteobacteria</taxon>
        <taxon>Alteromonadales</taxon>
        <taxon>Alteromonadaceae</taxon>
        <taxon>Paraglaciecola</taxon>
    </lineage>
</organism>
<keyword evidence="6" id="KW-1185">Reference proteome</keyword>
<evidence type="ECO:0000259" key="4">
    <source>
        <dbReference type="Pfam" id="PF00884"/>
    </source>
</evidence>
<gene>
    <name evidence="5" type="ORF">L0668_03195</name>
</gene>